<protein>
    <submittedName>
        <fullName evidence="1">Uncharacterized protein</fullName>
    </submittedName>
</protein>
<proteinExistence type="predicted"/>
<dbReference type="Proteomes" id="UP000254621">
    <property type="component" value="Unassembled WGS sequence"/>
</dbReference>
<name>A0A380P717_WEIVI</name>
<dbReference type="AlphaFoldDB" id="A0A380P717"/>
<accession>A0A380P717</accession>
<organism evidence="1 2">
    <name type="scientific">Weissella viridescens</name>
    <name type="common">Lactobacillus viridescens</name>
    <dbReference type="NCBI Taxonomy" id="1629"/>
    <lineage>
        <taxon>Bacteria</taxon>
        <taxon>Bacillati</taxon>
        <taxon>Bacillota</taxon>
        <taxon>Bacilli</taxon>
        <taxon>Lactobacillales</taxon>
        <taxon>Lactobacillaceae</taxon>
        <taxon>Weissella</taxon>
    </lineage>
</organism>
<gene>
    <name evidence="1" type="ORF">NCTC13645_02133</name>
</gene>
<reference evidence="1 2" key="1">
    <citation type="submission" date="2018-06" db="EMBL/GenBank/DDBJ databases">
        <authorList>
            <consortium name="Pathogen Informatics"/>
            <person name="Doyle S."/>
        </authorList>
    </citation>
    <scope>NUCLEOTIDE SEQUENCE [LARGE SCALE GENOMIC DNA]</scope>
    <source>
        <strain evidence="1 2">NCTC13645</strain>
    </source>
</reference>
<dbReference type="EMBL" id="UHIV01000005">
    <property type="protein sequence ID" value="SUP61010.1"/>
    <property type="molecule type" value="Genomic_DNA"/>
</dbReference>
<evidence type="ECO:0000313" key="2">
    <source>
        <dbReference type="Proteomes" id="UP000254621"/>
    </source>
</evidence>
<evidence type="ECO:0000313" key="1">
    <source>
        <dbReference type="EMBL" id="SUP61010.1"/>
    </source>
</evidence>
<sequence>MRAIQIQAAGAKPTVTEIPAPTEVAADQVRVHVAASALSNLAKRVAMGAHYSADDVYPKPLVSMVWEPWMMGHMSILTIH</sequence>
<dbReference type="Gene3D" id="3.90.180.10">
    <property type="entry name" value="Medium-chain alcohol dehydrogenases, catalytic domain"/>
    <property type="match status" value="1"/>
</dbReference>